<accession>F5T1T6</accession>
<protein>
    <submittedName>
        <fullName evidence="1">Uncharacterized protein</fullName>
    </submittedName>
</protein>
<dbReference type="eggNOG" id="ENOG50339ZR">
    <property type="taxonomic scope" value="Bacteria"/>
</dbReference>
<keyword evidence="2" id="KW-1185">Reference proteome</keyword>
<dbReference type="InterPro" id="IPR023162">
    <property type="entry name" value="Apc36109-like_dom_sf"/>
</dbReference>
<proteinExistence type="predicted"/>
<evidence type="ECO:0000313" key="2">
    <source>
        <dbReference type="Proteomes" id="UP000003544"/>
    </source>
</evidence>
<reference evidence="1 2" key="1">
    <citation type="journal article" date="2011" name="J. Bacteriol.">
        <title>Draft genome sequence of Methylophaga aminisulfidivorans MP T.</title>
        <authorList>
            <person name="Han G.H."/>
            <person name="Kim W."/>
            <person name="Chun J."/>
            <person name="Kim S.W."/>
        </authorList>
    </citation>
    <scope>NUCLEOTIDE SEQUENCE [LARGE SCALE GENOMIC DNA]</scope>
    <source>
        <strain evidence="2">MP(T)</strain>
    </source>
</reference>
<dbReference type="Proteomes" id="UP000003544">
    <property type="component" value="Unassembled WGS sequence"/>
</dbReference>
<organism evidence="1 2">
    <name type="scientific">Methylophaga aminisulfidivorans MP</name>
    <dbReference type="NCBI Taxonomy" id="1026882"/>
    <lineage>
        <taxon>Bacteria</taxon>
        <taxon>Pseudomonadati</taxon>
        <taxon>Pseudomonadota</taxon>
        <taxon>Gammaproteobacteria</taxon>
        <taxon>Thiotrichales</taxon>
        <taxon>Piscirickettsiaceae</taxon>
        <taxon>Methylophaga</taxon>
    </lineage>
</organism>
<dbReference type="Gene3D" id="1.10.340.20">
    <property type="entry name" value="Apc36109-like domain"/>
    <property type="match status" value="1"/>
</dbReference>
<gene>
    <name evidence="1" type="ORF">MAMP_00633</name>
</gene>
<evidence type="ECO:0000313" key="1">
    <source>
        <dbReference type="EMBL" id="EGL53227.1"/>
    </source>
</evidence>
<comment type="caution">
    <text evidence="1">The sequence shown here is derived from an EMBL/GenBank/DDBJ whole genome shotgun (WGS) entry which is preliminary data.</text>
</comment>
<dbReference type="EMBL" id="AFIG01000003">
    <property type="protein sequence ID" value="EGL53227.1"/>
    <property type="molecule type" value="Genomic_DNA"/>
</dbReference>
<sequence length="104" mass="12351">MKTERASIKNQFKGLYSEVERILFRLDPMGINFEDNTDEYDPEVDIILPRLKTANTELEVLDIIHEEFCRWFDSELVGNKNNPIYREIAKEVWSAWIKFSRPLA</sequence>
<name>F5T1T6_9GAMM</name>
<dbReference type="RefSeq" id="WP_007146477.1">
    <property type="nucleotide sequence ID" value="NZ_AFIG01000003.1"/>
</dbReference>
<dbReference type="AlphaFoldDB" id="F5T1T6"/>
<dbReference type="OrthoDB" id="5147543at2"/>
<dbReference type="STRING" id="1026882.MAMP_00633"/>